<sequence>MAIFIPEWSKLSGRDVHLKRVLGALDDQHVIRRPVRLGCPADLFVQHLAGGWLAIAVSTLEFSTLAHAQLFAQDERTRFEWRLEQLQQLMSRPDGAAAGSAVLVVMWACSSEEVRVLAPEYFRRYGAHLVSREQVAQPGAEQVVQDLLAPLPEHAEHGLLAAWFPEAEIPAVCTTRRFLQRDNSARLTRCFLDHEQEWASKLDLELPQEQHAAAADFSVRLLNGVAGSGKTLIAINRALLLAELFPRQRILVLIHNTPIVADLNERLYQVRGGLPGNVEMLTVFAWICRQWRHVFGALPKMPDRRAVDELVQHQRLRWPELKPSTAQLIAELDFINNALIPDGQAYLASSRTGRRFALAAEERTQVWALYQAVTSTLRCAGQHMWSALPRTICLAHERHHALERYHHILADEAQFFAPSWFDVVKLSLAAHGQLFLCADPKQGFLKNRQSWKSAGIEVAGRTKKLRRSYRTTSAILEAATTVMAVLGPADGDDSVEPDYAGMVPGKRPLLACADTPQDAIDRLCNELAGAHARGLPLGAFLVIYGEQVNRRTLHACLERRVGAGKVWWFNEQRQKRAPPHGRGRDYLRLAYLDTATGLEACIVFLIGVENLFFSGRVAGLGDEERAERREENARRLYMAMTRAGQRLILVSAQRLPPQVEALFDSQPDERNGS</sequence>
<dbReference type="Proteomes" id="UP000737171">
    <property type="component" value="Unassembled WGS sequence"/>
</dbReference>
<feature type="binding site" evidence="5">
    <location>
        <begin position="224"/>
        <end position="231"/>
    </location>
    <ligand>
        <name>ATP</name>
        <dbReference type="ChEBI" id="CHEBI:30616"/>
    </ligand>
</feature>
<keyword evidence="4 5" id="KW-0067">ATP-binding</keyword>
<dbReference type="Gene3D" id="3.40.50.300">
    <property type="entry name" value="P-loop containing nucleotide triphosphate hydrolases"/>
    <property type="match status" value="2"/>
</dbReference>
<keyword evidence="2 5" id="KW-0378">Hydrolase</keyword>
<evidence type="ECO:0000256" key="3">
    <source>
        <dbReference type="ARBA" id="ARBA00022806"/>
    </source>
</evidence>
<evidence type="ECO:0000256" key="2">
    <source>
        <dbReference type="ARBA" id="ARBA00022801"/>
    </source>
</evidence>
<comment type="caution">
    <text evidence="7">The sequence shown here is derived from an EMBL/GenBank/DDBJ whole genome shotgun (WGS) entry which is preliminary data.</text>
</comment>
<dbReference type="SUPFAM" id="SSF52540">
    <property type="entry name" value="P-loop containing nucleoside triphosphate hydrolases"/>
    <property type="match status" value="1"/>
</dbReference>
<evidence type="ECO:0000256" key="4">
    <source>
        <dbReference type="ARBA" id="ARBA00022840"/>
    </source>
</evidence>
<dbReference type="PANTHER" id="PTHR11070">
    <property type="entry name" value="UVRD / RECB / PCRA DNA HELICASE FAMILY MEMBER"/>
    <property type="match status" value="1"/>
</dbReference>
<dbReference type="GO" id="GO:0004386">
    <property type="term" value="F:helicase activity"/>
    <property type="evidence" value="ECO:0007669"/>
    <property type="project" value="UniProtKB-KW"/>
</dbReference>
<evidence type="ECO:0000256" key="5">
    <source>
        <dbReference type="PROSITE-ProRule" id="PRU00560"/>
    </source>
</evidence>
<accession>A0ABX2EFL8</accession>
<dbReference type="InterPro" id="IPR027417">
    <property type="entry name" value="P-loop_NTPase"/>
</dbReference>
<keyword evidence="1 5" id="KW-0547">Nucleotide-binding</keyword>
<proteinExistence type="predicted"/>
<dbReference type="RefSeq" id="WP_173122508.1">
    <property type="nucleotide sequence ID" value="NZ_JABRWJ010000003.1"/>
</dbReference>
<dbReference type="EMBL" id="JABRWJ010000003">
    <property type="protein sequence ID" value="NRF67393.1"/>
    <property type="molecule type" value="Genomic_DNA"/>
</dbReference>
<reference evidence="7 8" key="1">
    <citation type="submission" date="2020-05" db="EMBL/GenBank/DDBJ databases">
        <title>Aquincola sp. isolate from soil.</title>
        <authorList>
            <person name="Han J."/>
            <person name="Kim D.-U."/>
        </authorList>
    </citation>
    <scope>NUCLEOTIDE SEQUENCE [LARGE SCALE GENOMIC DNA]</scope>
    <source>
        <strain evidence="7 8">S2</strain>
    </source>
</reference>
<protein>
    <submittedName>
        <fullName evidence="7">ATP-dependent helicase</fullName>
    </submittedName>
</protein>
<dbReference type="PANTHER" id="PTHR11070:SF45">
    <property type="entry name" value="DNA 3'-5' HELICASE"/>
    <property type="match status" value="1"/>
</dbReference>
<dbReference type="InterPro" id="IPR014016">
    <property type="entry name" value="UvrD-like_ATP-bd"/>
</dbReference>
<dbReference type="InterPro" id="IPR000212">
    <property type="entry name" value="DNA_helicase_UvrD/REP"/>
</dbReference>
<evidence type="ECO:0000313" key="8">
    <source>
        <dbReference type="Proteomes" id="UP000737171"/>
    </source>
</evidence>
<name>A0ABX2EFL8_9BURK</name>
<evidence type="ECO:0000259" key="6">
    <source>
        <dbReference type="PROSITE" id="PS51198"/>
    </source>
</evidence>
<keyword evidence="8" id="KW-1185">Reference proteome</keyword>
<gene>
    <name evidence="7" type="ORF">HLB44_10390</name>
</gene>
<keyword evidence="3 5" id="KW-0347">Helicase</keyword>
<evidence type="ECO:0000313" key="7">
    <source>
        <dbReference type="EMBL" id="NRF67393.1"/>
    </source>
</evidence>
<organism evidence="7 8">
    <name type="scientific">Pseudaquabacterium terrae</name>
    <dbReference type="NCBI Taxonomy" id="2732868"/>
    <lineage>
        <taxon>Bacteria</taxon>
        <taxon>Pseudomonadati</taxon>
        <taxon>Pseudomonadota</taxon>
        <taxon>Betaproteobacteria</taxon>
        <taxon>Burkholderiales</taxon>
        <taxon>Sphaerotilaceae</taxon>
        <taxon>Pseudaquabacterium</taxon>
    </lineage>
</organism>
<feature type="domain" description="UvrD-like helicase ATP-binding" evidence="6">
    <location>
        <begin position="203"/>
        <end position="485"/>
    </location>
</feature>
<evidence type="ECO:0000256" key="1">
    <source>
        <dbReference type="ARBA" id="ARBA00022741"/>
    </source>
</evidence>
<dbReference type="PROSITE" id="PS51198">
    <property type="entry name" value="UVRD_HELICASE_ATP_BIND"/>
    <property type="match status" value="1"/>
</dbReference>